<dbReference type="PANTHER" id="PTHR45947">
    <property type="entry name" value="SULFOQUINOVOSYL TRANSFERASE SQD2"/>
    <property type="match status" value="1"/>
</dbReference>
<protein>
    <recommendedName>
        <fullName evidence="1">Glycosyl transferase family 1 domain-containing protein</fullName>
    </recommendedName>
</protein>
<dbReference type="EMBL" id="BSKO01000001">
    <property type="protein sequence ID" value="GLO67575.1"/>
    <property type="molecule type" value="Genomic_DNA"/>
</dbReference>
<evidence type="ECO:0000259" key="1">
    <source>
        <dbReference type="Pfam" id="PF00534"/>
    </source>
</evidence>
<gene>
    <name evidence="2" type="ORF">MACH08_33590</name>
</gene>
<accession>A0ABQ5TND6</accession>
<proteinExistence type="predicted"/>
<dbReference type="Pfam" id="PF00534">
    <property type="entry name" value="Glycos_transf_1"/>
    <property type="match status" value="1"/>
</dbReference>
<dbReference type="InterPro" id="IPR050194">
    <property type="entry name" value="Glycosyltransferase_grp1"/>
</dbReference>
<comment type="caution">
    <text evidence="2">The sequence shown here is derived from an EMBL/GenBank/DDBJ whole genome shotgun (WGS) entry which is preliminary data.</text>
</comment>
<organism evidence="2 3">
    <name type="scientific">Oceanobacillus kimchii</name>
    <dbReference type="NCBI Taxonomy" id="746691"/>
    <lineage>
        <taxon>Bacteria</taxon>
        <taxon>Bacillati</taxon>
        <taxon>Bacillota</taxon>
        <taxon>Bacilli</taxon>
        <taxon>Bacillales</taxon>
        <taxon>Bacillaceae</taxon>
        <taxon>Oceanobacillus</taxon>
    </lineage>
</organism>
<dbReference type="SUPFAM" id="SSF53756">
    <property type="entry name" value="UDP-Glycosyltransferase/glycogen phosphorylase"/>
    <property type="match status" value="1"/>
</dbReference>
<dbReference type="Gene3D" id="3.40.50.2000">
    <property type="entry name" value="Glycogen Phosphorylase B"/>
    <property type="match status" value="2"/>
</dbReference>
<dbReference type="RefSeq" id="WP_317958319.1">
    <property type="nucleotide sequence ID" value="NZ_BSKO01000001.1"/>
</dbReference>
<name>A0ABQ5TND6_9BACI</name>
<dbReference type="InterPro" id="IPR001296">
    <property type="entry name" value="Glyco_trans_1"/>
</dbReference>
<reference evidence="2 3" key="1">
    <citation type="submission" date="2023-02" db="EMBL/GenBank/DDBJ databases">
        <title>Oceanobacillus kimchii IFOP_LL358 isolated form Alexandrium catenella lab strain.</title>
        <authorList>
            <person name="Gajardo G."/>
            <person name="Ueki S."/>
            <person name="Maruyama F."/>
        </authorList>
    </citation>
    <scope>NUCLEOTIDE SEQUENCE [LARGE SCALE GENOMIC DNA]</scope>
    <source>
        <strain evidence="2 3">IFOP_LL358</strain>
    </source>
</reference>
<feature type="domain" description="Glycosyl transferase family 1" evidence="1">
    <location>
        <begin position="203"/>
        <end position="357"/>
    </location>
</feature>
<dbReference type="PANTHER" id="PTHR45947:SF3">
    <property type="entry name" value="SULFOQUINOVOSYL TRANSFERASE SQD2"/>
    <property type="match status" value="1"/>
</dbReference>
<evidence type="ECO:0000313" key="2">
    <source>
        <dbReference type="EMBL" id="GLO67575.1"/>
    </source>
</evidence>
<keyword evidence="3" id="KW-1185">Reference proteome</keyword>
<sequence length="383" mass="43507">MKKNIVIVCYKYPPEYSGYGLQLKSILDKMNLGRLNITILTVHSSSKSEQTNNIRIISLGNDNNQISTYAFSFRAFIWLVKNRNKYSLIHCIKAGPEAIASNIISKIFSKKIIVKVAQDEMSDREIGSSKGLIRFNRKLRHKILSNVDYFVAISEEINKSLKQRISRSSHVLRIPNGVDIEKYKPIGEKQKKELKLQLNIEINESPIILFAGAINKRKGVHDLLKAIDLLDEDINCTFIFCGPILEKIDFMDYVEQYNENIKLIYAGKVSNLNQFMKISDIFILPSYSEGLPNVLLEAAASGLALLSTDIGGNRDIVKDSVNGFLVSTNDSKSLKEKVEILIKRENIRKEMGNNSRKIAVNKFNLDKIAKTYSDLYYQLTKDV</sequence>
<evidence type="ECO:0000313" key="3">
    <source>
        <dbReference type="Proteomes" id="UP001275436"/>
    </source>
</evidence>
<dbReference type="Proteomes" id="UP001275436">
    <property type="component" value="Unassembled WGS sequence"/>
</dbReference>